<feature type="transmembrane region" description="Helical" evidence="1">
    <location>
        <begin position="79"/>
        <end position="99"/>
    </location>
</feature>
<accession>A0ABW9W1J5</accession>
<keyword evidence="1" id="KW-1133">Transmembrane helix</keyword>
<sequence>MIIISFLAGLIFGIGLIISGMADPAKVLAFLDITGLWNPSLIFVMAGAIGVGFFAFLWAKSRNTTLLGAEMKLPSATRIDRRLIIGAVMFGIGWGIAGFCPGPALVGLGMGLPKALIFVAAMLAGMALYELIDRPRGG</sequence>
<keyword evidence="1" id="KW-0812">Transmembrane</keyword>
<organism evidence="2 3">
    <name type="scientific">Duganella levis</name>
    <dbReference type="NCBI Taxonomy" id="2692169"/>
    <lineage>
        <taxon>Bacteria</taxon>
        <taxon>Pseudomonadati</taxon>
        <taxon>Pseudomonadota</taxon>
        <taxon>Betaproteobacteria</taxon>
        <taxon>Burkholderiales</taxon>
        <taxon>Oxalobacteraceae</taxon>
        <taxon>Telluria group</taxon>
        <taxon>Duganella</taxon>
    </lineage>
</organism>
<evidence type="ECO:0000313" key="2">
    <source>
        <dbReference type="EMBL" id="MYN27872.1"/>
    </source>
</evidence>
<feature type="transmembrane region" description="Helical" evidence="1">
    <location>
        <begin position="39"/>
        <end position="59"/>
    </location>
</feature>
<dbReference type="EMBL" id="WWCT01000012">
    <property type="protein sequence ID" value="MYN27872.1"/>
    <property type="molecule type" value="Genomic_DNA"/>
</dbReference>
<feature type="transmembrane region" description="Helical" evidence="1">
    <location>
        <begin position="111"/>
        <end position="132"/>
    </location>
</feature>
<dbReference type="InterPro" id="IPR046513">
    <property type="entry name" value="DUF6691"/>
</dbReference>
<gene>
    <name evidence="2" type="ORF">GTP69_15765</name>
</gene>
<dbReference type="RefSeq" id="WP_161055755.1">
    <property type="nucleotide sequence ID" value="NZ_WWCT01000012.1"/>
</dbReference>
<dbReference type="Pfam" id="PF20398">
    <property type="entry name" value="DUF6691"/>
    <property type="match status" value="1"/>
</dbReference>
<name>A0ABW9W1J5_9BURK</name>
<keyword evidence="1" id="KW-0472">Membrane</keyword>
<evidence type="ECO:0000256" key="1">
    <source>
        <dbReference type="SAM" id="Phobius"/>
    </source>
</evidence>
<protein>
    <submittedName>
        <fullName evidence="2">YeeE/YedE family protein</fullName>
    </submittedName>
</protein>
<evidence type="ECO:0000313" key="3">
    <source>
        <dbReference type="Proteomes" id="UP000642144"/>
    </source>
</evidence>
<reference evidence="2 3" key="1">
    <citation type="submission" date="2019-12" db="EMBL/GenBank/DDBJ databases">
        <title>Novel species isolated from a subtropical stream in China.</title>
        <authorList>
            <person name="Lu H."/>
        </authorList>
    </citation>
    <scope>NUCLEOTIDE SEQUENCE [LARGE SCALE GENOMIC DNA]</scope>
    <source>
        <strain evidence="2 3">CY42W</strain>
    </source>
</reference>
<comment type="caution">
    <text evidence="2">The sequence shown here is derived from an EMBL/GenBank/DDBJ whole genome shotgun (WGS) entry which is preliminary data.</text>
</comment>
<dbReference type="Proteomes" id="UP000642144">
    <property type="component" value="Unassembled WGS sequence"/>
</dbReference>
<proteinExistence type="predicted"/>
<keyword evidence="3" id="KW-1185">Reference proteome</keyword>